<evidence type="ECO:0000256" key="1">
    <source>
        <dbReference type="SAM" id="MobiDB-lite"/>
    </source>
</evidence>
<reference evidence="2" key="1">
    <citation type="submission" date="2021-03" db="EMBL/GenBank/DDBJ databases">
        <title>Comparative genomics and phylogenomic investigation of the class Geoglossomycetes provide insights into ecological specialization and systematics.</title>
        <authorList>
            <person name="Melie T."/>
            <person name="Pirro S."/>
            <person name="Miller A.N."/>
            <person name="Quandt A."/>
        </authorList>
    </citation>
    <scope>NUCLEOTIDE SEQUENCE</scope>
    <source>
        <strain evidence="2">CAQ_001_2017</strain>
    </source>
</reference>
<comment type="caution">
    <text evidence="2">The sequence shown here is derived from an EMBL/GenBank/DDBJ whole genome shotgun (WGS) entry which is preliminary data.</text>
</comment>
<protein>
    <submittedName>
        <fullName evidence="2">Uncharacterized protein</fullName>
    </submittedName>
</protein>
<keyword evidence="3" id="KW-1185">Reference proteome</keyword>
<organism evidence="2 3">
    <name type="scientific">Trichoglossum hirsutum</name>
    <dbReference type="NCBI Taxonomy" id="265104"/>
    <lineage>
        <taxon>Eukaryota</taxon>
        <taxon>Fungi</taxon>
        <taxon>Dikarya</taxon>
        <taxon>Ascomycota</taxon>
        <taxon>Pezizomycotina</taxon>
        <taxon>Geoglossomycetes</taxon>
        <taxon>Geoglossales</taxon>
        <taxon>Geoglossaceae</taxon>
        <taxon>Trichoglossum</taxon>
    </lineage>
</organism>
<evidence type="ECO:0000313" key="3">
    <source>
        <dbReference type="Proteomes" id="UP000750711"/>
    </source>
</evidence>
<accession>A0A9P8L6N6</accession>
<dbReference type="Proteomes" id="UP000750711">
    <property type="component" value="Unassembled WGS sequence"/>
</dbReference>
<proteinExistence type="predicted"/>
<feature type="compositionally biased region" description="Basic and acidic residues" evidence="1">
    <location>
        <begin position="1"/>
        <end position="15"/>
    </location>
</feature>
<sequence length="217" mass="24748">MYDTVHDAAKGEHFRPHIGTGGPEEGTSSKYGIDSDHNTLAKMLVDDGDNYSEPDVDKYNDDDDDDDGDDNDDDDDNGDDNDDEDYFPSEDEGAQDAEGNTIQSPLWLTKRRADDTREILDPDLSTFEAMLKLPYDYTYTINNLDEPETFIRAIKLLYNARIGRVGSISRTSLHLKYDQLYESVIESIGKKMRLGENDITVLHLMLRKRERQESHKS</sequence>
<evidence type="ECO:0000313" key="2">
    <source>
        <dbReference type="EMBL" id="KAH0548646.1"/>
    </source>
</evidence>
<dbReference type="EMBL" id="JAGHQM010002450">
    <property type="protein sequence ID" value="KAH0548646.1"/>
    <property type="molecule type" value="Genomic_DNA"/>
</dbReference>
<dbReference type="AlphaFoldDB" id="A0A9P8L6N6"/>
<feature type="compositionally biased region" description="Acidic residues" evidence="1">
    <location>
        <begin position="46"/>
        <end position="95"/>
    </location>
</feature>
<feature type="region of interest" description="Disordered" evidence="1">
    <location>
        <begin position="1"/>
        <end position="105"/>
    </location>
</feature>
<name>A0A9P8L6N6_9PEZI</name>
<gene>
    <name evidence="2" type="ORF">GP486_007810</name>
</gene>